<dbReference type="InterPro" id="IPR050339">
    <property type="entry name" value="CC_SR_Kinase"/>
</dbReference>
<feature type="compositionally biased region" description="Basic residues" evidence="11">
    <location>
        <begin position="630"/>
        <end position="642"/>
    </location>
</feature>
<feature type="compositionally biased region" description="Low complexity" evidence="11">
    <location>
        <begin position="435"/>
        <end position="461"/>
    </location>
</feature>
<evidence type="ECO:0000313" key="14">
    <source>
        <dbReference type="Proteomes" id="UP001527925"/>
    </source>
</evidence>
<feature type="compositionally biased region" description="Polar residues" evidence="11">
    <location>
        <begin position="418"/>
        <end position="434"/>
    </location>
</feature>
<feature type="compositionally biased region" description="Low complexity" evidence="11">
    <location>
        <begin position="617"/>
        <end position="628"/>
    </location>
</feature>
<reference evidence="13 14" key="1">
    <citation type="submission" date="2023-09" db="EMBL/GenBank/DDBJ databases">
        <title>Pangenome analysis of Batrachochytrium dendrobatidis and related Chytrids.</title>
        <authorList>
            <person name="Yacoub M.N."/>
            <person name="Stajich J.E."/>
            <person name="James T.Y."/>
        </authorList>
    </citation>
    <scope>NUCLEOTIDE SEQUENCE [LARGE SCALE GENOMIC DNA]</scope>
    <source>
        <strain evidence="13 14">JEL0888</strain>
    </source>
</reference>
<evidence type="ECO:0000256" key="3">
    <source>
        <dbReference type="ARBA" id="ARBA00022553"/>
    </source>
</evidence>
<sequence length="826" mass="90437">MRTGKKERQRKSRQSQLLLVSLLENFCLLYDQSGERNKRLFFVLCQQLSRMGIIDSSDFIEELSTVRESYKRAFRELVIQAMAAVQAAERKDTLIMYPVSSTASMSDDIGLADTPSSAGKSLDDSSRPLSGVSPDTGSSSRPSSQSRRATSTSLVPLSVAPNHPFGQHSERSTDLYASEYSALDFSNFLQPQTSRYRDDFEELGSLGRGAFGRVHRCRNKLDGREYAIKKISIASRNTNNVEKMLREVKLLARIANPHVVRYYSSWLEHVEIASGFTSDASDFSDDMSSGNEMSTAGSRSPMSTPDIWGFSQPDISISDATFERSANMAGGRLHSPIQASPVMRRSPSFPQPMVRTQSLSRLQIQWQSESDSQSRSHGCESHSETHSESESESQSESAAETDSGSDTDGEEIDVEISFSGSVSQEPGTPTTNTMRTEATVNTTSTSATAPTVRSTATSTRTTSTISLRPVNDFAHACVVPLAAATTRELTLFIQMELCEHTLHDWIERRNDAVMRGVGGMREDEALACFHNILVGLNCIHMQGLIHRDVKPKNIYWKAHSEGSAEGEWKLGDFGLATVSDFVSGEDGQGSSAADGVGVDSLPLRRGPGELGGIGSVGMSRTGSRNGSGRSHGHGPGRKLNRRISRTVGVGTVTGIPMQYASPEQLDPKSTRLYSHQSDIYSLAIVFFELCHVCRTGMERAMLITNLRKGILPEELLVSRPKEAALILCMMAEDPAKRPTAAQLLELDMFQPPLATASADREAPAMVAELPRSNVAGSCNEQPDAANAAAGGRVVELEERVRYLEEELERSRRENERLRARLAVVDL</sequence>
<feature type="region of interest" description="Disordered" evidence="11">
    <location>
        <begin position="332"/>
        <end position="461"/>
    </location>
</feature>
<dbReference type="EC" id="2.7.11.1" evidence="1"/>
<feature type="coiled-coil region" evidence="10">
    <location>
        <begin position="786"/>
        <end position="820"/>
    </location>
</feature>
<dbReference type="SUPFAM" id="SSF56112">
    <property type="entry name" value="Protein kinase-like (PK-like)"/>
    <property type="match status" value="1"/>
</dbReference>
<evidence type="ECO:0000256" key="7">
    <source>
        <dbReference type="ARBA" id="ARBA00022840"/>
    </source>
</evidence>
<dbReference type="Gene3D" id="3.30.200.20">
    <property type="entry name" value="Phosphorylase Kinase, domain 1"/>
    <property type="match status" value="1"/>
</dbReference>
<dbReference type="EMBL" id="JADGIZ020000003">
    <property type="protein sequence ID" value="KAL2919385.1"/>
    <property type="molecule type" value="Genomic_DNA"/>
</dbReference>
<name>A0ABR4NIM0_9FUNG</name>
<keyword evidence="8" id="KW-0652">Protein synthesis inhibitor</keyword>
<dbReference type="InterPro" id="IPR000719">
    <property type="entry name" value="Prot_kinase_dom"/>
</dbReference>
<feature type="binding site" evidence="9">
    <location>
        <position position="230"/>
    </location>
    <ligand>
        <name>ATP</name>
        <dbReference type="ChEBI" id="CHEBI:30616"/>
    </ligand>
</feature>
<comment type="caution">
    <text evidence="13">The sequence shown here is derived from an EMBL/GenBank/DDBJ whole genome shotgun (WGS) entry which is preliminary data.</text>
</comment>
<feature type="domain" description="Protein kinase" evidence="12">
    <location>
        <begin position="200"/>
        <end position="753"/>
    </location>
</feature>
<evidence type="ECO:0000256" key="1">
    <source>
        <dbReference type="ARBA" id="ARBA00012513"/>
    </source>
</evidence>
<dbReference type="Proteomes" id="UP001527925">
    <property type="component" value="Unassembled WGS sequence"/>
</dbReference>
<evidence type="ECO:0000256" key="8">
    <source>
        <dbReference type="ARBA" id="ARBA00023193"/>
    </source>
</evidence>
<feature type="compositionally biased region" description="Low complexity" evidence="11">
    <location>
        <begin position="281"/>
        <end position="290"/>
    </location>
</feature>
<evidence type="ECO:0000256" key="2">
    <source>
        <dbReference type="ARBA" id="ARBA00022527"/>
    </source>
</evidence>
<dbReference type="InterPro" id="IPR054521">
    <property type="entry name" value="HRI2_3H"/>
</dbReference>
<feature type="compositionally biased region" description="Polar residues" evidence="11">
    <location>
        <begin position="354"/>
        <end position="371"/>
    </location>
</feature>
<proteinExistence type="predicted"/>
<feature type="compositionally biased region" description="Polar residues" evidence="11">
    <location>
        <begin position="291"/>
        <end position="303"/>
    </location>
</feature>
<keyword evidence="2" id="KW-0723">Serine/threonine-protein kinase</keyword>
<keyword evidence="10" id="KW-0175">Coiled coil</keyword>
<dbReference type="Gene3D" id="1.10.510.10">
    <property type="entry name" value="Transferase(Phosphotransferase) domain 1"/>
    <property type="match status" value="2"/>
</dbReference>
<feature type="compositionally biased region" description="Basic and acidic residues" evidence="11">
    <location>
        <begin position="372"/>
        <end position="389"/>
    </location>
</feature>
<keyword evidence="3" id="KW-0597">Phosphoprotein</keyword>
<evidence type="ECO:0000256" key="4">
    <source>
        <dbReference type="ARBA" id="ARBA00022679"/>
    </source>
</evidence>
<dbReference type="PANTHER" id="PTHR11042">
    <property type="entry name" value="EUKARYOTIC TRANSLATION INITIATION FACTOR 2-ALPHA KINASE EIF2-ALPHA KINASE -RELATED"/>
    <property type="match status" value="1"/>
</dbReference>
<feature type="compositionally biased region" description="Acidic residues" evidence="11">
    <location>
        <begin position="403"/>
        <end position="414"/>
    </location>
</feature>
<dbReference type="Pfam" id="PF07714">
    <property type="entry name" value="PK_Tyr_Ser-Thr"/>
    <property type="match status" value="1"/>
</dbReference>
<keyword evidence="6" id="KW-0418">Kinase</keyword>
<protein>
    <recommendedName>
        <fullName evidence="1">non-specific serine/threonine protein kinase</fullName>
        <ecNumber evidence="1">2.7.11.1</ecNumber>
    </recommendedName>
</protein>
<feature type="region of interest" description="Disordered" evidence="11">
    <location>
        <begin position="106"/>
        <end position="170"/>
    </location>
</feature>
<feature type="compositionally biased region" description="Low complexity" evidence="11">
    <location>
        <begin position="392"/>
        <end position="401"/>
    </location>
</feature>
<feature type="region of interest" description="Disordered" evidence="11">
    <location>
        <begin position="586"/>
        <end position="642"/>
    </location>
</feature>
<evidence type="ECO:0000256" key="6">
    <source>
        <dbReference type="ARBA" id="ARBA00022777"/>
    </source>
</evidence>
<keyword evidence="4" id="KW-0808">Transferase</keyword>
<gene>
    <name evidence="13" type="ORF">HK105_201029</name>
</gene>
<keyword evidence="14" id="KW-1185">Reference proteome</keyword>
<dbReference type="InterPro" id="IPR011009">
    <property type="entry name" value="Kinase-like_dom_sf"/>
</dbReference>
<dbReference type="InterPro" id="IPR017441">
    <property type="entry name" value="Protein_kinase_ATP_BS"/>
</dbReference>
<evidence type="ECO:0000256" key="5">
    <source>
        <dbReference type="ARBA" id="ARBA00022741"/>
    </source>
</evidence>
<dbReference type="InterPro" id="IPR001245">
    <property type="entry name" value="Ser-Thr/Tyr_kinase_cat_dom"/>
</dbReference>
<evidence type="ECO:0000256" key="11">
    <source>
        <dbReference type="SAM" id="MobiDB-lite"/>
    </source>
</evidence>
<dbReference type="PANTHER" id="PTHR11042:SF187">
    <property type="entry name" value="EUKARYOTIC TRANSLATION INITIATION FACTOR 2-ALPHA KINASE 2"/>
    <property type="match status" value="1"/>
</dbReference>
<dbReference type="SMART" id="SM00220">
    <property type="entry name" value="S_TKc"/>
    <property type="match status" value="1"/>
</dbReference>
<feature type="region of interest" description="Disordered" evidence="11">
    <location>
        <begin position="281"/>
        <end position="310"/>
    </location>
</feature>
<evidence type="ECO:0000256" key="10">
    <source>
        <dbReference type="SAM" id="Coils"/>
    </source>
</evidence>
<evidence type="ECO:0000259" key="12">
    <source>
        <dbReference type="PROSITE" id="PS50011"/>
    </source>
</evidence>
<dbReference type="Pfam" id="PF00069">
    <property type="entry name" value="Pkinase"/>
    <property type="match status" value="2"/>
</dbReference>
<keyword evidence="7 9" id="KW-0067">ATP-binding</keyword>
<organism evidence="13 14">
    <name type="scientific">Polyrhizophydium stewartii</name>
    <dbReference type="NCBI Taxonomy" id="2732419"/>
    <lineage>
        <taxon>Eukaryota</taxon>
        <taxon>Fungi</taxon>
        <taxon>Fungi incertae sedis</taxon>
        <taxon>Chytridiomycota</taxon>
        <taxon>Chytridiomycota incertae sedis</taxon>
        <taxon>Chytridiomycetes</taxon>
        <taxon>Rhizophydiales</taxon>
        <taxon>Rhizophydiales incertae sedis</taxon>
        <taxon>Polyrhizophydium</taxon>
    </lineage>
</organism>
<feature type="compositionally biased region" description="Low complexity" evidence="11">
    <location>
        <begin position="133"/>
        <end position="153"/>
    </location>
</feature>
<keyword evidence="5 9" id="KW-0547">Nucleotide-binding</keyword>
<evidence type="ECO:0000256" key="9">
    <source>
        <dbReference type="PROSITE-ProRule" id="PRU10141"/>
    </source>
</evidence>
<evidence type="ECO:0000313" key="13">
    <source>
        <dbReference type="EMBL" id="KAL2919385.1"/>
    </source>
</evidence>
<dbReference type="PROSITE" id="PS50011">
    <property type="entry name" value="PROTEIN_KINASE_DOM"/>
    <property type="match status" value="1"/>
</dbReference>
<dbReference type="PROSITE" id="PS00107">
    <property type="entry name" value="PROTEIN_KINASE_ATP"/>
    <property type="match status" value="1"/>
</dbReference>
<accession>A0ABR4NIM0</accession>
<dbReference type="Pfam" id="PF22949">
    <property type="entry name" value="HRI2_3H"/>
    <property type="match status" value="1"/>
</dbReference>